<dbReference type="CDD" id="cd16025">
    <property type="entry name" value="PAS_like"/>
    <property type="match status" value="1"/>
</dbReference>
<accession>A0A7M4DGC3</accession>
<sequence>MSELVEYPVGSDFPGRIGRTVSESSPAWPAPVRAREGAPNVLFVVLDDVGYGQLSCFGGLVDTPNIDRVAASGLRYANMHTTALCSPTRASILTGRNHHSSGVACIMELATGYPGYDGRMPFENGMLAEMLVPEGYNAFCLGKWHLSPSEENTPAGPFHRWPLGRGFERFYGFLGGETNQWYPDLTLDNSPTRAPKSPGEGYHLSEDLADRAITFVVDAHVNAPEKPFFMYYAPGAAHAPHHVPAEWADRYRGRFDDGWDAYRETVFANQKEIGLVPPDAPLSPRDPDVPEWSTLSADERRLYARMMEVFSGFVSHADHHLGRILDTLEQIGELDNTLIMIISDNGASAEGGVTGSFNEMRFFNMVPESFEDNLAHIEDLGGPSSYNHYAWGWAWAGDTPFRRWKRETYRGGSTDPFVLAWPAGMAARGEVRTQYAHAIDMVPTVLDALGIQPPETIRGVPQSALEGVSFAHTFDVSEAPSEHVTQYFEMFGHRSIYHDGWRAVCPWPGPDYTTAALKNRTFGSPITPEVLEELDRSGWELYRMSDDPAESHNLAGAHPDVLRDLVDRWWAEAEKYKVLPLDGSLQTRLTTERPQTSKPRSRFVYYPGGSVVPAFAAPQVFNRAYSIEADVEIPAGGAQGVLLAQGGDAGGYSFYVKDGRLTFLYNYVGLDRFEVRAPDGALTEGRHLLRYEFEPTGAPDIPHGKGVPGRAELYIDGTLVGAAEFAHTTPLFFELEGLSCGSDFGAPAAEYDPPFAFTGTIHQVTVDLSGELIADDEADLRVLMARD</sequence>
<evidence type="ECO:0000256" key="1">
    <source>
        <dbReference type="ARBA" id="ARBA00008779"/>
    </source>
</evidence>
<keyword evidence="4" id="KW-0106">Calcium</keyword>
<dbReference type="GO" id="GO:0004065">
    <property type="term" value="F:arylsulfatase activity"/>
    <property type="evidence" value="ECO:0007669"/>
    <property type="project" value="UniProtKB-EC"/>
</dbReference>
<dbReference type="EMBL" id="CACRYJ010000017">
    <property type="protein sequence ID" value="VZO35966.1"/>
    <property type="molecule type" value="Genomic_DNA"/>
</dbReference>
<dbReference type="Proteomes" id="UP000419743">
    <property type="component" value="Unassembled WGS sequence"/>
</dbReference>
<dbReference type="InterPro" id="IPR017850">
    <property type="entry name" value="Alkaline_phosphatase_core_sf"/>
</dbReference>
<dbReference type="PROSITE" id="PS00523">
    <property type="entry name" value="SULFATASE_1"/>
    <property type="match status" value="1"/>
</dbReference>
<dbReference type="GO" id="GO:0046872">
    <property type="term" value="F:metal ion binding"/>
    <property type="evidence" value="ECO:0007669"/>
    <property type="project" value="UniProtKB-KW"/>
</dbReference>
<name>A0A7M4DGC3_9MICO</name>
<dbReference type="PANTHER" id="PTHR42693">
    <property type="entry name" value="ARYLSULFATASE FAMILY MEMBER"/>
    <property type="match status" value="1"/>
</dbReference>
<evidence type="ECO:0000256" key="2">
    <source>
        <dbReference type="ARBA" id="ARBA00022723"/>
    </source>
</evidence>
<evidence type="ECO:0000313" key="7">
    <source>
        <dbReference type="Proteomes" id="UP000419743"/>
    </source>
</evidence>
<dbReference type="RefSeq" id="WP_156740002.1">
    <property type="nucleotide sequence ID" value="NZ_CACRYJ010000017.1"/>
</dbReference>
<organism evidence="6 7">
    <name type="scientific">Occultella aeris</name>
    <dbReference type="NCBI Taxonomy" id="2761496"/>
    <lineage>
        <taxon>Bacteria</taxon>
        <taxon>Bacillati</taxon>
        <taxon>Actinomycetota</taxon>
        <taxon>Actinomycetes</taxon>
        <taxon>Micrococcales</taxon>
        <taxon>Ruaniaceae</taxon>
        <taxon>Occultella</taxon>
    </lineage>
</organism>
<evidence type="ECO:0000259" key="5">
    <source>
        <dbReference type="Pfam" id="PF00884"/>
    </source>
</evidence>
<comment type="caution">
    <text evidence="6">The sequence shown here is derived from an EMBL/GenBank/DDBJ whole genome shotgun (WGS) entry which is preliminary data.</text>
</comment>
<dbReference type="EC" id="3.1.6.1" evidence="6"/>
<feature type="domain" description="Sulfatase N-terminal" evidence="5">
    <location>
        <begin position="39"/>
        <end position="451"/>
    </location>
</feature>
<reference evidence="6 7" key="1">
    <citation type="submission" date="2019-11" db="EMBL/GenBank/DDBJ databases">
        <authorList>
            <person name="Criscuolo A."/>
        </authorList>
    </citation>
    <scope>NUCLEOTIDE SEQUENCE [LARGE SCALE GENOMIC DNA]</scope>
    <source>
        <strain evidence="6">CIP111667</strain>
    </source>
</reference>
<evidence type="ECO:0000256" key="4">
    <source>
        <dbReference type="ARBA" id="ARBA00022837"/>
    </source>
</evidence>
<dbReference type="InterPro" id="IPR024607">
    <property type="entry name" value="Sulfatase_CS"/>
</dbReference>
<proteinExistence type="inferred from homology"/>
<dbReference type="PANTHER" id="PTHR42693:SF43">
    <property type="entry name" value="BLL2667 PROTEIN"/>
    <property type="match status" value="1"/>
</dbReference>
<dbReference type="Gene3D" id="3.40.720.10">
    <property type="entry name" value="Alkaline Phosphatase, subunit A"/>
    <property type="match status" value="1"/>
</dbReference>
<protein>
    <submittedName>
        <fullName evidence="6">Arylsulfatase</fullName>
        <ecNumber evidence="6">3.1.6.1</ecNumber>
    </submittedName>
</protein>
<dbReference type="SUPFAM" id="SSF53649">
    <property type="entry name" value="Alkaline phosphatase-like"/>
    <property type="match status" value="1"/>
</dbReference>
<gene>
    <name evidence="6" type="primary">atsA_1</name>
    <name evidence="6" type="ORF">HALOF300_01170</name>
</gene>
<dbReference type="AlphaFoldDB" id="A0A7M4DGC3"/>
<evidence type="ECO:0000256" key="3">
    <source>
        <dbReference type="ARBA" id="ARBA00022801"/>
    </source>
</evidence>
<keyword evidence="7" id="KW-1185">Reference proteome</keyword>
<dbReference type="Pfam" id="PF00884">
    <property type="entry name" value="Sulfatase"/>
    <property type="match status" value="1"/>
</dbReference>
<dbReference type="InterPro" id="IPR000917">
    <property type="entry name" value="Sulfatase_N"/>
</dbReference>
<dbReference type="Gene3D" id="3.30.1120.10">
    <property type="match status" value="1"/>
</dbReference>
<keyword evidence="2" id="KW-0479">Metal-binding</keyword>
<comment type="similarity">
    <text evidence="1">Belongs to the sulfatase family.</text>
</comment>
<evidence type="ECO:0000313" key="6">
    <source>
        <dbReference type="EMBL" id="VZO35966.1"/>
    </source>
</evidence>
<dbReference type="InterPro" id="IPR050738">
    <property type="entry name" value="Sulfatase"/>
</dbReference>
<keyword evidence="3 6" id="KW-0378">Hydrolase</keyword>